<sequence>MAASIRTTAAELFMPDDKLLADYYFNAMELPPGMELEKRLDADLNADGLTDIAFVARNDESRVLGVLFGFMEEMDMGHSPAGKTELAVDALGPASLSTPKGVLVVEDLTGGTTAISSTYRYRYEAKSKRMRLIGDDVKLYSRTNAHGWQEISTNRLTGLQIRRSADLDDAGEYVEKPETRGKVPTTPLYIEDAPAPEATLGWDQ</sequence>
<keyword evidence="2" id="KW-1185">Reference proteome</keyword>
<evidence type="ECO:0000313" key="1">
    <source>
        <dbReference type="EMBL" id="MDR6840379.1"/>
    </source>
</evidence>
<accession>A0ABU1RQH8</accession>
<dbReference type="RefSeq" id="WP_310090264.1">
    <property type="nucleotide sequence ID" value="NZ_JAVDTT010000001.1"/>
</dbReference>
<dbReference type="EMBL" id="JAVDTT010000001">
    <property type="protein sequence ID" value="MDR6840379.1"/>
    <property type="molecule type" value="Genomic_DNA"/>
</dbReference>
<comment type="caution">
    <text evidence="1">The sequence shown here is derived from an EMBL/GenBank/DDBJ whole genome shotgun (WGS) entry which is preliminary data.</text>
</comment>
<name>A0ABU1RQH8_9GAMM</name>
<organism evidence="1 2">
    <name type="scientific">Pseudoxanthomonas sacheonensis</name>
    <dbReference type="NCBI Taxonomy" id="443615"/>
    <lineage>
        <taxon>Bacteria</taxon>
        <taxon>Pseudomonadati</taxon>
        <taxon>Pseudomonadota</taxon>
        <taxon>Gammaproteobacteria</taxon>
        <taxon>Lysobacterales</taxon>
        <taxon>Lysobacteraceae</taxon>
        <taxon>Pseudoxanthomonas</taxon>
    </lineage>
</organism>
<proteinExistence type="predicted"/>
<gene>
    <name evidence="1" type="ORF">J2W94_000643</name>
</gene>
<protein>
    <submittedName>
        <fullName evidence="1">Uncharacterized protein</fullName>
    </submittedName>
</protein>
<evidence type="ECO:0000313" key="2">
    <source>
        <dbReference type="Proteomes" id="UP001254759"/>
    </source>
</evidence>
<dbReference type="Proteomes" id="UP001254759">
    <property type="component" value="Unassembled WGS sequence"/>
</dbReference>
<reference evidence="1 2" key="1">
    <citation type="submission" date="2023-07" db="EMBL/GenBank/DDBJ databases">
        <title>Sorghum-associated microbial communities from plants grown in Nebraska, USA.</title>
        <authorList>
            <person name="Schachtman D."/>
        </authorList>
    </citation>
    <scope>NUCLEOTIDE SEQUENCE [LARGE SCALE GENOMIC DNA]</scope>
    <source>
        <strain evidence="1 2">BE107</strain>
    </source>
</reference>